<dbReference type="Proteomes" id="UP001157069">
    <property type="component" value="Unassembled WGS sequence"/>
</dbReference>
<feature type="region of interest" description="Disordered" evidence="1">
    <location>
        <begin position="1"/>
        <end position="32"/>
    </location>
</feature>
<reference evidence="3" key="1">
    <citation type="journal article" date="2019" name="Int. J. Syst. Evol. Microbiol.">
        <title>The Global Catalogue of Microorganisms (GCM) 10K type strain sequencing project: providing services to taxonomists for standard genome sequencing and annotation.</title>
        <authorList>
            <consortium name="The Broad Institute Genomics Platform"/>
            <consortium name="The Broad Institute Genome Sequencing Center for Infectious Disease"/>
            <person name="Wu L."/>
            <person name="Ma J."/>
        </authorList>
    </citation>
    <scope>NUCLEOTIDE SEQUENCE [LARGE SCALE GENOMIC DNA]</scope>
    <source>
        <strain evidence="3">NBRC 108755</strain>
    </source>
</reference>
<evidence type="ECO:0000256" key="1">
    <source>
        <dbReference type="SAM" id="MobiDB-lite"/>
    </source>
</evidence>
<organism evidence="2 3">
    <name type="scientific">Homoserinibacter gongjuensis</name>
    <dbReference type="NCBI Taxonomy" id="1162968"/>
    <lineage>
        <taxon>Bacteria</taxon>
        <taxon>Bacillati</taxon>
        <taxon>Actinomycetota</taxon>
        <taxon>Actinomycetes</taxon>
        <taxon>Micrococcales</taxon>
        <taxon>Microbacteriaceae</taxon>
        <taxon>Homoserinibacter</taxon>
    </lineage>
</organism>
<evidence type="ECO:0000313" key="2">
    <source>
        <dbReference type="EMBL" id="GMA92843.1"/>
    </source>
</evidence>
<accession>A0ABQ6JX81</accession>
<gene>
    <name evidence="2" type="ORF">GCM10025869_33720</name>
</gene>
<comment type="caution">
    <text evidence="2">The sequence shown here is derived from an EMBL/GenBank/DDBJ whole genome shotgun (WGS) entry which is preliminary data.</text>
</comment>
<evidence type="ECO:0000313" key="3">
    <source>
        <dbReference type="Proteomes" id="UP001157069"/>
    </source>
</evidence>
<sequence>MLIAQGWTPSQEPGSKTLGAAKRGAPEAQLRDSGKWETVRHYRVTLVKSLGVV</sequence>
<dbReference type="EMBL" id="BSVA01000001">
    <property type="protein sequence ID" value="GMA92843.1"/>
    <property type="molecule type" value="Genomic_DNA"/>
</dbReference>
<keyword evidence="3" id="KW-1185">Reference proteome</keyword>
<proteinExistence type="predicted"/>
<name>A0ABQ6JX81_9MICO</name>
<protein>
    <submittedName>
        <fullName evidence="2">Uncharacterized protein</fullName>
    </submittedName>
</protein>